<dbReference type="Gene3D" id="1.10.287.40">
    <property type="entry name" value="Serine-tRNA synthetase, tRNA binding domain"/>
    <property type="match status" value="1"/>
</dbReference>
<dbReference type="SUPFAM" id="SSF55681">
    <property type="entry name" value="Class II aaRS and biotin synthetases"/>
    <property type="match status" value="1"/>
</dbReference>
<name>A0A4Y6UZV7_SACBS</name>
<feature type="domain" description="Aminoacyl-transfer RNA synthetases class-II family profile" evidence="18">
    <location>
        <begin position="140"/>
        <end position="410"/>
    </location>
</feature>
<dbReference type="Pfam" id="PF00587">
    <property type="entry name" value="tRNA-synt_2b"/>
    <property type="match status" value="1"/>
</dbReference>
<evidence type="ECO:0000256" key="16">
    <source>
        <dbReference type="PIRSR" id="PIRSR001529-2"/>
    </source>
</evidence>
<evidence type="ECO:0000256" key="9">
    <source>
        <dbReference type="ARBA" id="ARBA00022917"/>
    </source>
</evidence>
<evidence type="ECO:0000256" key="3">
    <source>
        <dbReference type="ARBA" id="ARBA00010728"/>
    </source>
</evidence>
<dbReference type="RefSeq" id="WP_141448311.1">
    <property type="nucleotide sequence ID" value="NZ_CP041217.1"/>
</dbReference>
<dbReference type="OrthoDB" id="9804647at2"/>
<comment type="catalytic activity">
    <reaction evidence="12">
        <text>tRNA(Sec) + L-serine + ATP = L-seryl-tRNA(Sec) + AMP + diphosphate + H(+)</text>
        <dbReference type="Rhea" id="RHEA:42580"/>
        <dbReference type="Rhea" id="RHEA-COMP:9742"/>
        <dbReference type="Rhea" id="RHEA-COMP:10128"/>
        <dbReference type="ChEBI" id="CHEBI:15378"/>
        <dbReference type="ChEBI" id="CHEBI:30616"/>
        <dbReference type="ChEBI" id="CHEBI:33019"/>
        <dbReference type="ChEBI" id="CHEBI:33384"/>
        <dbReference type="ChEBI" id="CHEBI:78442"/>
        <dbReference type="ChEBI" id="CHEBI:78533"/>
        <dbReference type="ChEBI" id="CHEBI:456215"/>
        <dbReference type="EC" id="6.1.1.11"/>
    </reaction>
</comment>
<dbReference type="PRINTS" id="PR00981">
    <property type="entry name" value="TRNASYNTHSER"/>
</dbReference>
<dbReference type="AlphaFoldDB" id="A0A4Y6UZV7"/>
<keyword evidence="20" id="KW-1185">Reference proteome</keyword>
<evidence type="ECO:0000256" key="13">
    <source>
        <dbReference type="ARBA" id="ARBA00048823"/>
    </source>
</evidence>
<dbReference type="Proteomes" id="UP000316968">
    <property type="component" value="Chromosome"/>
</dbReference>
<reference evidence="19 20" key="1">
    <citation type="submission" date="2019-06" db="EMBL/GenBank/DDBJ databases">
        <title>Saccharibacillus brassicae sp. nov., an endophytic bacterium isolated from Chinese cabbage seeds (Brassica pekinensis).</title>
        <authorList>
            <person name="Jiang L."/>
            <person name="Lee J."/>
            <person name="Kim S.W."/>
        </authorList>
    </citation>
    <scope>NUCLEOTIDE SEQUENCE [LARGE SCALE GENOMIC DNA]</scope>
    <source>
        <strain evidence="20">KCTC 43072 / ATSA2</strain>
    </source>
</reference>
<dbReference type="PIRSF" id="PIRSF001529">
    <property type="entry name" value="Ser-tRNA-synth_IIa"/>
    <property type="match status" value="1"/>
</dbReference>
<keyword evidence="17" id="KW-0175">Coiled coil</keyword>
<evidence type="ECO:0000259" key="18">
    <source>
        <dbReference type="PROSITE" id="PS50862"/>
    </source>
</evidence>
<dbReference type="PANTHER" id="PTHR43697:SF1">
    <property type="entry name" value="SERINE--TRNA LIGASE"/>
    <property type="match status" value="1"/>
</dbReference>
<dbReference type="PANTHER" id="PTHR43697">
    <property type="entry name" value="SERYL-TRNA SYNTHETASE"/>
    <property type="match status" value="1"/>
</dbReference>
<comment type="catalytic activity">
    <reaction evidence="13">
        <text>tRNA(Ser) + L-serine + ATP = L-seryl-tRNA(Ser) + AMP + diphosphate + H(+)</text>
        <dbReference type="Rhea" id="RHEA:12292"/>
        <dbReference type="Rhea" id="RHEA-COMP:9669"/>
        <dbReference type="Rhea" id="RHEA-COMP:9703"/>
        <dbReference type="ChEBI" id="CHEBI:15378"/>
        <dbReference type="ChEBI" id="CHEBI:30616"/>
        <dbReference type="ChEBI" id="CHEBI:33019"/>
        <dbReference type="ChEBI" id="CHEBI:33384"/>
        <dbReference type="ChEBI" id="CHEBI:78442"/>
        <dbReference type="ChEBI" id="CHEBI:78533"/>
        <dbReference type="ChEBI" id="CHEBI:456215"/>
        <dbReference type="EC" id="6.1.1.11"/>
    </reaction>
</comment>
<evidence type="ECO:0000256" key="14">
    <source>
        <dbReference type="NCBIfam" id="TIGR00414"/>
    </source>
</evidence>
<dbReference type="InterPro" id="IPR010978">
    <property type="entry name" value="tRNA-bd_arm"/>
</dbReference>
<protein>
    <recommendedName>
        <fullName evidence="11 14">Serine--tRNA ligase</fullName>
        <ecNumber evidence="4 14">6.1.1.11</ecNumber>
    </recommendedName>
</protein>
<evidence type="ECO:0000313" key="20">
    <source>
        <dbReference type="Proteomes" id="UP000316968"/>
    </source>
</evidence>
<feature type="binding site" evidence="16">
    <location>
        <begin position="277"/>
        <end position="280"/>
    </location>
    <ligand>
        <name>ATP</name>
        <dbReference type="ChEBI" id="CHEBI:30616"/>
    </ligand>
</feature>
<evidence type="ECO:0000256" key="12">
    <source>
        <dbReference type="ARBA" id="ARBA00047929"/>
    </source>
</evidence>
<evidence type="ECO:0000313" key="19">
    <source>
        <dbReference type="EMBL" id="QDH21767.1"/>
    </source>
</evidence>
<accession>A0A4Y6UZV7</accession>
<dbReference type="InterPro" id="IPR045864">
    <property type="entry name" value="aa-tRNA-synth_II/BPL/LPL"/>
</dbReference>
<feature type="binding site" evidence="15">
    <location>
        <position position="383"/>
    </location>
    <ligand>
        <name>L-serine</name>
        <dbReference type="ChEBI" id="CHEBI:33384"/>
    </ligand>
</feature>
<organism evidence="19 20">
    <name type="scientific">Saccharibacillus brassicae</name>
    <dbReference type="NCBI Taxonomy" id="2583377"/>
    <lineage>
        <taxon>Bacteria</taxon>
        <taxon>Bacillati</taxon>
        <taxon>Bacillota</taxon>
        <taxon>Bacilli</taxon>
        <taxon>Bacillales</taxon>
        <taxon>Paenibacillaceae</taxon>
        <taxon>Saccharibacillus</taxon>
    </lineage>
</organism>
<sequence>MMDMKQIRAKAEQFQAAADGKKIKLSIAELLETDERRRELAERSETLRARRNRFSEEIGACLAAGDKAEADRRKEAIRTEKAELATVETELADVNRRYRELMDRVPNLVSADTPYGKSDADNVEIAVVGELPAFDFEPRDHVELGDLHALFDMERGVKVAGTRSYFLTGDGLRLQRAVQQLALDLLEERGFTGMDVPLMVRTKAMRDTGFFPTGQDQAYKIEGQDAWLVGTSEVPLIAYFADEILDVEQPIRVAGISTCFRSEVGSAGRDTRGLYRVHQFAKVEQIVICRGEEAEAERLLQDITRNAEDLLRLLELPYRKVAVCIGDMSQKNYKQYDIETWMPSRGAYGETHSASNVGDFQARRAGLRYRGEDGKLRYCHTLNNTAAAVPRLLIPLLENHQRADGSIYLPPALRPYMGGRECLAAPAPALPDPMTKNVENQS</sequence>
<dbReference type="InterPro" id="IPR006195">
    <property type="entry name" value="aa-tRNA-synth_II"/>
</dbReference>
<feature type="coiled-coil region" evidence="17">
    <location>
        <begin position="37"/>
        <end position="104"/>
    </location>
</feature>
<feature type="binding site" evidence="16">
    <location>
        <begin position="350"/>
        <end position="353"/>
    </location>
    <ligand>
        <name>ATP</name>
        <dbReference type="ChEBI" id="CHEBI:30616"/>
    </ligand>
</feature>
<dbReference type="InterPro" id="IPR042103">
    <property type="entry name" value="SerRS_1_N_sf"/>
</dbReference>
<evidence type="ECO:0000256" key="8">
    <source>
        <dbReference type="ARBA" id="ARBA00022840"/>
    </source>
</evidence>
<comment type="subcellular location">
    <subcellularLocation>
        <location evidence="1">Cytoplasm</location>
    </subcellularLocation>
</comment>
<gene>
    <name evidence="19" type="primary">serS</name>
    <name evidence="19" type="ORF">FFV09_13465</name>
</gene>
<evidence type="ECO:0000256" key="15">
    <source>
        <dbReference type="PIRSR" id="PIRSR001529-1"/>
    </source>
</evidence>
<dbReference type="EMBL" id="CP041217">
    <property type="protein sequence ID" value="QDH21767.1"/>
    <property type="molecule type" value="Genomic_DNA"/>
</dbReference>
<dbReference type="Gene3D" id="3.30.930.10">
    <property type="entry name" value="Bira Bifunctional Protein, Domain 2"/>
    <property type="match status" value="1"/>
</dbReference>
<dbReference type="GO" id="GO:0016740">
    <property type="term" value="F:transferase activity"/>
    <property type="evidence" value="ECO:0007669"/>
    <property type="project" value="UniProtKB-ARBA"/>
</dbReference>
<dbReference type="GO" id="GO:0005737">
    <property type="term" value="C:cytoplasm"/>
    <property type="evidence" value="ECO:0007669"/>
    <property type="project" value="UniProtKB-SubCell"/>
</dbReference>
<evidence type="ECO:0000256" key="11">
    <source>
        <dbReference type="ARBA" id="ARBA00039158"/>
    </source>
</evidence>
<feature type="site" description="Important for serine binding" evidence="15">
    <location>
        <position position="385"/>
    </location>
</feature>
<feature type="binding site" evidence="15">
    <location>
        <position position="261"/>
    </location>
    <ligand>
        <name>L-serine</name>
        <dbReference type="ChEBI" id="CHEBI:33384"/>
    </ligand>
</feature>
<evidence type="ECO:0000256" key="5">
    <source>
        <dbReference type="ARBA" id="ARBA00022490"/>
    </source>
</evidence>
<dbReference type="GO" id="GO:0005524">
    <property type="term" value="F:ATP binding"/>
    <property type="evidence" value="ECO:0007669"/>
    <property type="project" value="UniProtKB-KW"/>
</dbReference>
<dbReference type="EC" id="6.1.1.11" evidence="4 14"/>
<dbReference type="KEGG" id="saca:FFV09_13465"/>
<keyword evidence="10" id="KW-0030">Aminoacyl-tRNA synthetase</keyword>
<feature type="binding site" evidence="16">
    <location>
        <begin position="261"/>
        <end position="263"/>
    </location>
    <ligand>
        <name>ATP</name>
        <dbReference type="ChEBI" id="CHEBI:30616"/>
    </ligand>
</feature>
<keyword evidence="6 19" id="KW-0436">Ligase</keyword>
<keyword evidence="5" id="KW-0963">Cytoplasm</keyword>
<keyword evidence="7" id="KW-0547">Nucleotide-binding</keyword>
<feature type="binding site" evidence="15">
    <location>
        <position position="284"/>
    </location>
    <ligand>
        <name>L-serine</name>
        <dbReference type="ChEBI" id="CHEBI:33384"/>
    </ligand>
</feature>
<dbReference type="GO" id="GO:0006434">
    <property type="term" value="P:seryl-tRNA aminoacylation"/>
    <property type="evidence" value="ECO:0007669"/>
    <property type="project" value="UniProtKB-UniRule"/>
</dbReference>
<evidence type="ECO:0000256" key="6">
    <source>
        <dbReference type="ARBA" id="ARBA00022598"/>
    </source>
</evidence>
<dbReference type="SUPFAM" id="SSF46589">
    <property type="entry name" value="tRNA-binding arm"/>
    <property type="match status" value="1"/>
</dbReference>
<dbReference type="CDD" id="cd00770">
    <property type="entry name" value="SerRS_core"/>
    <property type="match status" value="1"/>
</dbReference>
<dbReference type="Pfam" id="PF02403">
    <property type="entry name" value="Seryl_tRNA_N"/>
    <property type="match status" value="1"/>
</dbReference>
<dbReference type="InterPro" id="IPR002314">
    <property type="entry name" value="aa-tRNA-synt_IIb"/>
</dbReference>
<proteinExistence type="inferred from homology"/>
<evidence type="ECO:0000256" key="2">
    <source>
        <dbReference type="ARBA" id="ARBA00005045"/>
    </source>
</evidence>
<dbReference type="GO" id="GO:0004828">
    <property type="term" value="F:serine-tRNA ligase activity"/>
    <property type="evidence" value="ECO:0007669"/>
    <property type="project" value="UniProtKB-UniRule"/>
</dbReference>
<evidence type="ECO:0000256" key="10">
    <source>
        <dbReference type="ARBA" id="ARBA00023146"/>
    </source>
</evidence>
<keyword evidence="8 16" id="KW-0067">ATP-binding</keyword>
<feature type="binding site" evidence="15">
    <location>
        <position position="231"/>
    </location>
    <ligand>
        <name>L-serine</name>
        <dbReference type="ChEBI" id="CHEBI:33384"/>
    </ligand>
</feature>
<dbReference type="InterPro" id="IPR002317">
    <property type="entry name" value="Ser-tRNA-ligase_type_1"/>
</dbReference>
<evidence type="ECO:0000256" key="7">
    <source>
        <dbReference type="ARBA" id="ARBA00022741"/>
    </source>
</evidence>
<dbReference type="InterPro" id="IPR015866">
    <property type="entry name" value="Ser-tRNA-synth_1_N"/>
</dbReference>
<dbReference type="NCBIfam" id="TIGR00414">
    <property type="entry name" value="serS"/>
    <property type="match status" value="1"/>
</dbReference>
<comment type="pathway">
    <text evidence="2">Aminoacyl-tRNA biosynthesis; selenocysteinyl-tRNA(Sec) biosynthesis; L-seryl-tRNA(Sec) from L-serine and tRNA(Sec): step 1/1.</text>
</comment>
<keyword evidence="9" id="KW-0648">Protein biosynthesis</keyword>
<evidence type="ECO:0000256" key="4">
    <source>
        <dbReference type="ARBA" id="ARBA00012840"/>
    </source>
</evidence>
<dbReference type="PROSITE" id="PS50862">
    <property type="entry name" value="AA_TRNA_LIGASE_II"/>
    <property type="match status" value="1"/>
</dbReference>
<evidence type="ECO:0000256" key="17">
    <source>
        <dbReference type="SAM" id="Coils"/>
    </source>
</evidence>
<evidence type="ECO:0000256" key="1">
    <source>
        <dbReference type="ARBA" id="ARBA00004496"/>
    </source>
</evidence>
<dbReference type="InterPro" id="IPR033729">
    <property type="entry name" value="SerRS_core"/>
</dbReference>
<dbReference type="GO" id="GO:0140096">
    <property type="term" value="F:catalytic activity, acting on a protein"/>
    <property type="evidence" value="ECO:0007669"/>
    <property type="project" value="UniProtKB-ARBA"/>
</dbReference>
<comment type="similarity">
    <text evidence="3">Belongs to the class-II aminoacyl-tRNA synthetase family. Type-1 seryl-tRNA synthetase subfamily.</text>
</comment>